<dbReference type="InterPro" id="IPR027417">
    <property type="entry name" value="P-loop_NTPase"/>
</dbReference>
<evidence type="ECO:0000256" key="10">
    <source>
        <dbReference type="ARBA" id="ARBA00022840"/>
    </source>
</evidence>
<dbReference type="NCBIfam" id="TIGR00614">
    <property type="entry name" value="recQ_fam"/>
    <property type="match status" value="1"/>
</dbReference>
<evidence type="ECO:0000256" key="2">
    <source>
        <dbReference type="ARBA" id="ARBA00001947"/>
    </source>
</evidence>
<dbReference type="PROSITE" id="PS51194">
    <property type="entry name" value="HELICASE_CTER"/>
    <property type="match status" value="1"/>
</dbReference>
<evidence type="ECO:0000256" key="7">
    <source>
        <dbReference type="ARBA" id="ARBA00022801"/>
    </source>
</evidence>
<keyword evidence="10" id="KW-0067">ATP-binding</keyword>
<dbReference type="GO" id="GO:0043138">
    <property type="term" value="F:3'-5' DNA helicase activity"/>
    <property type="evidence" value="ECO:0007669"/>
    <property type="project" value="UniProtKB-EC"/>
</dbReference>
<dbReference type="InterPro" id="IPR010997">
    <property type="entry name" value="HRDC-like_sf"/>
</dbReference>
<keyword evidence="4" id="KW-0479">Metal-binding</keyword>
<dbReference type="SUPFAM" id="SSF46785">
    <property type="entry name" value="Winged helix' DNA-binding domain"/>
    <property type="match status" value="1"/>
</dbReference>
<dbReference type="Pfam" id="PF00270">
    <property type="entry name" value="DEAD"/>
    <property type="match status" value="1"/>
</dbReference>
<dbReference type="SMART" id="SM00341">
    <property type="entry name" value="HRDC"/>
    <property type="match status" value="1"/>
</dbReference>
<dbReference type="Gene3D" id="1.10.10.1390">
    <property type="entry name" value="ATP-dependent DNA helicase RecQ"/>
    <property type="match status" value="1"/>
</dbReference>
<dbReference type="GO" id="GO:0009432">
    <property type="term" value="P:SOS response"/>
    <property type="evidence" value="ECO:0007669"/>
    <property type="project" value="UniProtKB-UniRule"/>
</dbReference>
<dbReference type="EC" id="5.6.2.4" evidence="16"/>
<dbReference type="GO" id="GO:0016787">
    <property type="term" value="F:hydrolase activity"/>
    <property type="evidence" value="ECO:0007669"/>
    <property type="project" value="UniProtKB-KW"/>
</dbReference>
<dbReference type="GO" id="GO:0030894">
    <property type="term" value="C:replisome"/>
    <property type="evidence" value="ECO:0007669"/>
    <property type="project" value="TreeGrafter"/>
</dbReference>
<dbReference type="Pfam" id="PF00570">
    <property type="entry name" value="HRDC"/>
    <property type="match status" value="1"/>
</dbReference>
<dbReference type="Pfam" id="PF00271">
    <property type="entry name" value="Helicase_C"/>
    <property type="match status" value="1"/>
</dbReference>
<dbReference type="InterPro" id="IPR014001">
    <property type="entry name" value="Helicase_ATP-bd"/>
</dbReference>
<dbReference type="PANTHER" id="PTHR13710">
    <property type="entry name" value="DNA HELICASE RECQ FAMILY MEMBER"/>
    <property type="match status" value="1"/>
</dbReference>
<dbReference type="GO" id="GO:0005737">
    <property type="term" value="C:cytoplasm"/>
    <property type="evidence" value="ECO:0007669"/>
    <property type="project" value="TreeGrafter"/>
</dbReference>
<dbReference type="GO" id="GO:0006281">
    <property type="term" value="P:DNA repair"/>
    <property type="evidence" value="ECO:0007669"/>
    <property type="project" value="UniProtKB-KW"/>
</dbReference>
<dbReference type="EMBL" id="PKOZ01000024">
    <property type="protein sequence ID" value="PQD93748.1"/>
    <property type="molecule type" value="Genomic_DNA"/>
</dbReference>
<dbReference type="InterPro" id="IPR001650">
    <property type="entry name" value="Helicase_C-like"/>
</dbReference>
<dbReference type="SUPFAM" id="SSF52540">
    <property type="entry name" value="P-loop containing nucleoside triphosphate hydrolases"/>
    <property type="match status" value="1"/>
</dbReference>
<dbReference type="PROSITE" id="PS51192">
    <property type="entry name" value="HELICASE_ATP_BIND_1"/>
    <property type="match status" value="1"/>
</dbReference>
<dbReference type="GO" id="GO:0006310">
    <property type="term" value="P:DNA recombination"/>
    <property type="evidence" value="ECO:0007669"/>
    <property type="project" value="UniProtKB-UniRule"/>
</dbReference>
<feature type="domain" description="Helicase ATP-binding" evidence="18">
    <location>
        <begin position="26"/>
        <end position="195"/>
    </location>
</feature>
<evidence type="ECO:0000256" key="13">
    <source>
        <dbReference type="ARBA" id="ARBA00023204"/>
    </source>
</evidence>
<dbReference type="FunFam" id="1.10.150.80:FF:000002">
    <property type="entry name" value="ATP-dependent DNA helicase RecQ"/>
    <property type="match status" value="1"/>
</dbReference>
<feature type="domain" description="Helicase C-terminal" evidence="19">
    <location>
        <begin position="219"/>
        <end position="363"/>
    </location>
</feature>
<feature type="domain" description="HRDC" evidence="17">
    <location>
        <begin position="513"/>
        <end position="593"/>
    </location>
</feature>
<dbReference type="SMART" id="SM00487">
    <property type="entry name" value="DEXDc"/>
    <property type="match status" value="1"/>
</dbReference>
<evidence type="ECO:0000256" key="15">
    <source>
        <dbReference type="ARBA" id="ARBA00034617"/>
    </source>
</evidence>
<dbReference type="InterPro" id="IPR044876">
    <property type="entry name" value="HRDC_dom_sf"/>
</dbReference>
<keyword evidence="8 20" id="KW-0347">Helicase</keyword>
<keyword evidence="6" id="KW-0227">DNA damage</keyword>
<keyword evidence="13" id="KW-0234">DNA repair</keyword>
<keyword evidence="9" id="KW-0862">Zinc</keyword>
<comment type="caution">
    <text evidence="20">The sequence shown here is derived from an EMBL/GenBank/DDBJ whole genome shotgun (WGS) entry which is preliminary data.</text>
</comment>
<keyword evidence="11" id="KW-0238">DNA-binding</keyword>
<dbReference type="InterPro" id="IPR004589">
    <property type="entry name" value="DNA_helicase_ATP-dep_RecQ"/>
</dbReference>
<dbReference type="Proteomes" id="UP000239663">
    <property type="component" value="Unassembled WGS sequence"/>
</dbReference>
<dbReference type="SMART" id="SM00490">
    <property type="entry name" value="HELICc"/>
    <property type="match status" value="1"/>
</dbReference>
<dbReference type="InterPro" id="IPR006293">
    <property type="entry name" value="DNA_helicase_ATP-dep_RecQ_bac"/>
</dbReference>
<dbReference type="NCBIfam" id="TIGR01389">
    <property type="entry name" value="recQ"/>
    <property type="match status" value="1"/>
</dbReference>
<protein>
    <recommendedName>
        <fullName evidence="16">DNA helicase RecQ</fullName>
        <ecNumber evidence="16">5.6.2.4</ecNumber>
    </recommendedName>
</protein>
<dbReference type="CDD" id="cd17920">
    <property type="entry name" value="DEXHc_RecQ"/>
    <property type="match status" value="1"/>
</dbReference>
<dbReference type="SMART" id="SM00956">
    <property type="entry name" value="RQC"/>
    <property type="match status" value="1"/>
</dbReference>
<evidence type="ECO:0000256" key="5">
    <source>
        <dbReference type="ARBA" id="ARBA00022741"/>
    </source>
</evidence>
<evidence type="ECO:0000313" key="20">
    <source>
        <dbReference type="EMBL" id="PQD93748.1"/>
    </source>
</evidence>
<dbReference type="InterPro" id="IPR002121">
    <property type="entry name" value="HRDC_dom"/>
</dbReference>
<evidence type="ECO:0000259" key="17">
    <source>
        <dbReference type="PROSITE" id="PS50967"/>
    </source>
</evidence>
<sequence length="714" mass="80192">MLGEASSLLKKHFGYEQFRDGQRKIIEQVLNGTDTLGIMPTGGGKSICYQIPALLIPGVTLVISPLISLMKDQVDALDQVGIPATFINSSLSSQEVNDRLSDVQYGAYKLLYLAPERLESHAFMEEIRRLPVDLIAVDEAHCISQWGHDFRPSYLRIQSLAGQLDSSPVVLALTATATPRVQEDIRRALDIAEENTVLTGFERSNLSFQVIKGQNKQKFIDAYVKKNQSVSGIIYCATRKTVDHLYERLRQKGIAAGRYHAGLSAEERELEQDRFLRDEITVMIATNAFGMGIDKSDVRYVIHAQMPKNMEGYYQEAGRAGRDGLPSDCLLLHSEQDVQVQRFLIDQSQGDEGHKEAELKKLYQMRDYCHTQGCLQAFILHYFGEGEADDCGRCSNCLDERSSVDVTKEAQMVLSCIIRMGERFGKMMVAQVLTGSANKKVLEQNFDRLPTYGLLKQQSAKDVGDLIDFLTSEQYIGITGGQFPLLYVTQSGKEVLLGKKSVMRKEAVRISSVALDDPLFEELRSLRKEIAGEEKVPPYLIFSDQALRDMCAKQPATSDEFLDVKGVGRQKAEKYGNRFIQAIGVFLAENEYEAKTITEAEKPAKKAKAAVKNSHLDTYELYKIGLSLKEMAEKRDLSIQTIESHLFRCLDEGMELDWSYFFTADEEEQILAVLNETGSELLKPIKEALPDKISYTAIKAVLKKRQIETREGIS</sequence>
<dbReference type="InterPro" id="IPR032284">
    <property type="entry name" value="RecQ_Zn-bd"/>
</dbReference>
<keyword evidence="12" id="KW-0233">DNA recombination</keyword>
<comment type="cofactor">
    <cofactor evidence="1">
        <name>Mg(2+)</name>
        <dbReference type="ChEBI" id="CHEBI:18420"/>
    </cofactor>
</comment>
<comment type="cofactor">
    <cofactor evidence="2">
        <name>Zn(2+)</name>
        <dbReference type="ChEBI" id="CHEBI:29105"/>
    </cofactor>
</comment>
<gene>
    <name evidence="20" type="primary">recQ</name>
    <name evidence="20" type="ORF">CYL18_18220</name>
</gene>
<dbReference type="Pfam" id="PF14493">
    <property type="entry name" value="HTH_40"/>
    <property type="match status" value="1"/>
</dbReference>
<comment type="similarity">
    <text evidence="3">Belongs to the helicase family. RecQ subfamily.</text>
</comment>
<dbReference type="OrthoDB" id="9763310at2"/>
<reference evidence="20 21" key="1">
    <citation type="submission" date="2017-12" db="EMBL/GenBank/DDBJ databases">
        <title>Taxonomic description and draft genome of Pradoshia cofamensis Gen. nov., sp. nov., a thermotolerant bacillale isolated from anterior gut of earthworm Eisenia fetida.</title>
        <authorList>
            <person name="Saha T."/>
            <person name="Chakraborty R."/>
        </authorList>
    </citation>
    <scope>NUCLEOTIDE SEQUENCE [LARGE SCALE GENOMIC DNA]</scope>
    <source>
        <strain evidence="20 21">EAG3</strain>
    </source>
</reference>
<proteinExistence type="inferred from homology"/>
<evidence type="ECO:0000256" key="16">
    <source>
        <dbReference type="NCBIfam" id="TIGR01389"/>
    </source>
</evidence>
<evidence type="ECO:0000256" key="9">
    <source>
        <dbReference type="ARBA" id="ARBA00022833"/>
    </source>
</evidence>
<dbReference type="InterPro" id="IPR036388">
    <property type="entry name" value="WH-like_DNA-bd_sf"/>
</dbReference>
<evidence type="ECO:0000313" key="21">
    <source>
        <dbReference type="Proteomes" id="UP000239663"/>
    </source>
</evidence>
<evidence type="ECO:0000256" key="11">
    <source>
        <dbReference type="ARBA" id="ARBA00023125"/>
    </source>
</evidence>
<evidence type="ECO:0000256" key="4">
    <source>
        <dbReference type="ARBA" id="ARBA00022723"/>
    </source>
</evidence>
<dbReference type="FunFam" id="3.40.50.300:FF:000296">
    <property type="entry name" value="ATP-dependent DNA helicase RecQ"/>
    <property type="match status" value="1"/>
</dbReference>
<dbReference type="Pfam" id="PF16124">
    <property type="entry name" value="RecQ_Zn_bind"/>
    <property type="match status" value="1"/>
</dbReference>
<evidence type="ECO:0000256" key="14">
    <source>
        <dbReference type="ARBA" id="ARBA00023235"/>
    </source>
</evidence>
<organism evidence="20 21">
    <name type="scientific">Pradoshia eiseniae</name>
    <dbReference type="NCBI Taxonomy" id="2064768"/>
    <lineage>
        <taxon>Bacteria</taxon>
        <taxon>Bacillati</taxon>
        <taxon>Bacillota</taxon>
        <taxon>Bacilli</taxon>
        <taxon>Bacillales</taxon>
        <taxon>Bacillaceae</taxon>
        <taxon>Pradoshia</taxon>
    </lineage>
</organism>
<dbReference type="GO" id="GO:0009378">
    <property type="term" value="F:four-way junction helicase activity"/>
    <property type="evidence" value="ECO:0007669"/>
    <property type="project" value="TreeGrafter"/>
</dbReference>
<evidence type="ECO:0000259" key="18">
    <source>
        <dbReference type="PROSITE" id="PS51192"/>
    </source>
</evidence>
<dbReference type="InterPro" id="IPR029491">
    <property type="entry name" value="Helicase_HTH"/>
</dbReference>
<dbReference type="RefSeq" id="WP_104850914.1">
    <property type="nucleotide sequence ID" value="NZ_PKOZ01000024.1"/>
</dbReference>
<dbReference type="GO" id="GO:0006260">
    <property type="term" value="P:DNA replication"/>
    <property type="evidence" value="ECO:0007669"/>
    <property type="project" value="InterPro"/>
</dbReference>
<dbReference type="InterPro" id="IPR036390">
    <property type="entry name" value="WH_DNA-bd_sf"/>
</dbReference>
<keyword evidence="21" id="KW-1185">Reference proteome</keyword>
<dbReference type="AlphaFoldDB" id="A0A2S7MVH1"/>
<keyword evidence="7" id="KW-0378">Hydrolase</keyword>
<dbReference type="CDD" id="cd18794">
    <property type="entry name" value="SF2_C_RecQ"/>
    <property type="match status" value="1"/>
</dbReference>
<dbReference type="Pfam" id="PF09382">
    <property type="entry name" value="RQC"/>
    <property type="match status" value="1"/>
</dbReference>
<evidence type="ECO:0000256" key="12">
    <source>
        <dbReference type="ARBA" id="ARBA00023172"/>
    </source>
</evidence>
<dbReference type="InterPro" id="IPR018982">
    <property type="entry name" value="RQC_domain"/>
</dbReference>
<evidence type="ECO:0000256" key="3">
    <source>
        <dbReference type="ARBA" id="ARBA00005446"/>
    </source>
</evidence>
<comment type="catalytic activity">
    <reaction evidence="15">
        <text>Couples ATP hydrolysis with the unwinding of duplex DNA by translocating in the 3'-5' direction.</text>
        <dbReference type="EC" id="5.6.2.4"/>
    </reaction>
</comment>
<evidence type="ECO:0000256" key="6">
    <source>
        <dbReference type="ARBA" id="ARBA00022763"/>
    </source>
</evidence>
<dbReference type="Gene3D" id="3.40.50.300">
    <property type="entry name" value="P-loop containing nucleotide triphosphate hydrolases"/>
    <property type="match status" value="2"/>
</dbReference>
<dbReference type="Gene3D" id="1.10.150.80">
    <property type="entry name" value="HRDC domain"/>
    <property type="match status" value="1"/>
</dbReference>
<keyword evidence="14" id="KW-0413">Isomerase</keyword>
<accession>A0A2S7MVH1</accession>
<name>A0A2S7MVH1_9BACI</name>
<dbReference type="GO" id="GO:0046872">
    <property type="term" value="F:metal ion binding"/>
    <property type="evidence" value="ECO:0007669"/>
    <property type="project" value="UniProtKB-KW"/>
</dbReference>
<keyword evidence="5" id="KW-0547">Nucleotide-binding</keyword>
<dbReference type="GO" id="GO:0043590">
    <property type="term" value="C:bacterial nucleoid"/>
    <property type="evidence" value="ECO:0007669"/>
    <property type="project" value="TreeGrafter"/>
</dbReference>
<evidence type="ECO:0000259" key="19">
    <source>
        <dbReference type="PROSITE" id="PS51194"/>
    </source>
</evidence>
<dbReference type="SUPFAM" id="SSF47819">
    <property type="entry name" value="HRDC-like"/>
    <property type="match status" value="1"/>
</dbReference>
<evidence type="ECO:0000256" key="8">
    <source>
        <dbReference type="ARBA" id="ARBA00022806"/>
    </source>
</evidence>
<dbReference type="Gene3D" id="1.10.10.10">
    <property type="entry name" value="Winged helix-like DNA-binding domain superfamily/Winged helix DNA-binding domain"/>
    <property type="match status" value="1"/>
</dbReference>
<dbReference type="GO" id="GO:0003677">
    <property type="term" value="F:DNA binding"/>
    <property type="evidence" value="ECO:0007669"/>
    <property type="project" value="UniProtKB-KW"/>
</dbReference>
<evidence type="ECO:0000256" key="1">
    <source>
        <dbReference type="ARBA" id="ARBA00001946"/>
    </source>
</evidence>
<dbReference type="PROSITE" id="PS50967">
    <property type="entry name" value="HRDC"/>
    <property type="match status" value="1"/>
</dbReference>
<dbReference type="InterPro" id="IPR011545">
    <property type="entry name" value="DEAD/DEAH_box_helicase_dom"/>
</dbReference>
<dbReference type="GO" id="GO:0005524">
    <property type="term" value="F:ATP binding"/>
    <property type="evidence" value="ECO:0007669"/>
    <property type="project" value="UniProtKB-KW"/>
</dbReference>
<dbReference type="PANTHER" id="PTHR13710:SF105">
    <property type="entry name" value="ATP-DEPENDENT DNA HELICASE Q1"/>
    <property type="match status" value="1"/>
</dbReference>